<dbReference type="PANTHER" id="PTHR22829">
    <property type="entry name" value="DEP DOMAIN PROTEIN"/>
    <property type="match status" value="1"/>
</dbReference>
<feature type="transmembrane region" description="Helical" evidence="6">
    <location>
        <begin position="82"/>
        <end position="102"/>
    </location>
</feature>
<feature type="transmembrane region" description="Helical" evidence="6">
    <location>
        <begin position="376"/>
        <end position="396"/>
    </location>
</feature>
<dbReference type="InterPro" id="IPR004776">
    <property type="entry name" value="Mem_transp_PIN-like"/>
</dbReference>
<feature type="transmembrane region" description="Helical" evidence="6">
    <location>
        <begin position="270"/>
        <end position="293"/>
    </location>
</feature>
<feature type="region of interest" description="Disordered" evidence="5">
    <location>
        <begin position="679"/>
        <end position="739"/>
    </location>
</feature>
<keyword evidence="2 6" id="KW-0812">Transmembrane</keyword>
<comment type="subcellular location">
    <subcellularLocation>
        <location evidence="1">Membrane</location>
        <topology evidence="1">Multi-pass membrane protein</topology>
    </subcellularLocation>
</comment>
<comment type="caution">
    <text evidence="7">The sequence shown here is derived from an EMBL/GenBank/DDBJ whole genome shotgun (WGS) entry which is preliminary data.</text>
</comment>
<dbReference type="GO" id="GO:0016020">
    <property type="term" value="C:membrane"/>
    <property type="evidence" value="ECO:0007669"/>
    <property type="project" value="UniProtKB-SubCell"/>
</dbReference>
<feature type="compositionally biased region" description="Acidic residues" evidence="5">
    <location>
        <begin position="960"/>
        <end position="975"/>
    </location>
</feature>
<evidence type="ECO:0000256" key="2">
    <source>
        <dbReference type="ARBA" id="ARBA00022692"/>
    </source>
</evidence>
<protein>
    <submittedName>
        <fullName evidence="7">Uncharacterized protein</fullName>
    </submittedName>
</protein>
<sequence>MQPAAPAEPVGPERHEPFLGALLSALAYTLMLIFTGFLMRSARVLNDAEVGGLSRFCGLLALPCALFASVVDLDWSSVDWTLLLGMFISKAIIFAFTALASLSRSRSPEAIARAGLFAVFTTKSNDIAFALPIVSAIFPPIFAKMVYLFVPLQLAIINPVGLMMMEYGSAAMQQQRNDERGRPAGATCRPRSPGAKLLIVFCSTLSSPVMIAVVLGLVLNLTARGRIPTAVSQFVQLAGQAYTSTALLTVGTSLSIVGKRDGVGAPIDGISALVGTSLIFVKVFVAALVMYHVCGLLTDYDTQTISFAFVYGCMPPAPTVYVWARQYGICTELTGRMLVVSLLVATPFIVITGLMIDLGATRGDLASTRGLLDAATQSIDALAICCCVWMVAQFAVSRQMRSGFRAELLPLVLCNAASSLSAVACIHSSTSRATKLPVDVVRQFSQHLAVALAAALAVRLFRSLRTSPERMRAERPRFHAACVAAALFVTACQLSDRSGPRWPRGDPRSEFQCVFGLLNSRAPYVRICFLTLAVALTLLPLLLFNARYLRTELRLNRNATDQPDARAGAACVECKWAVAVLRTGGGAAGTRRARGGQGDAGWYDARWLPALQPLVAPQLSGAHTHASLALGAAGGGAERVGTLADSSALREIEVVGEAEAEMDGIAPACPLDDGHVAAAGGPASQPAARRMPPAAGGGAPGAGAEHAQGRARQHVVGSGRARTCDGAGDRGASGPIAGGPSAGIGACGMPRAPPSATMSCAPALLLPTSCPPIITSGVPRALQPLRVLRSPVTAGTDTAESLESARGEALATPPAVLLAAHVQLALAQPAHLGGEGGGERCCDLQCSDDTSLGSIMQSVRTARARARCKGVSLPRAHAGGARVDDEHGEPRRRGQPVDAELSVAASGLLTARPASSELIATWHEQVETGGRNGGGADVNGGCRVRARAAADARTSPGEACGEEGESNDDDAATPGEWDEAAASYADDLDDGAAFEAPWVEIRITRARRPVSRASRPSLALAVSQAIATAAAAREAEALEAAERASGPSADGARLYALSEGLLAANTHGGASTRALRAAPAPPSPLHVSRRRSNSLNYIPMMESLVWGSHHETEAARDTHVLELNDTFNDSIRYLILLTAAIFSMVLGLSTALQDASLSSVGLTMLQEEIVVVTKLAFHGQVLLMTACFGLHPDYVLELRQLRRRALYRLRASRQWQLGMRLRTAFSLPASSTDLHGLGTLRRQFAVAKARFE</sequence>
<dbReference type="OrthoDB" id="2133778at2759"/>
<dbReference type="GO" id="GO:0023051">
    <property type="term" value="P:regulation of signaling"/>
    <property type="evidence" value="ECO:0007669"/>
    <property type="project" value="TreeGrafter"/>
</dbReference>
<feature type="transmembrane region" description="Helical" evidence="6">
    <location>
        <begin position="336"/>
        <end position="356"/>
    </location>
</feature>
<evidence type="ECO:0000313" key="7">
    <source>
        <dbReference type="EMBL" id="KAG8466205.1"/>
    </source>
</evidence>
<dbReference type="EMBL" id="JAGTXO010000008">
    <property type="protein sequence ID" value="KAG8466205.1"/>
    <property type="molecule type" value="Genomic_DNA"/>
</dbReference>
<feature type="transmembrane region" description="Helical" evidence="6">
    <location>
        <begin position="114"/>
        <end position="139"/>
    </location>
</feature>
<dbReference type="Pfam" id="PF03547">
    <property type="entry name" value="Mem_trans"/>
    <property type="match status" value="1"/>
</dbReference>
<reference evidence="7" key="1">
    <citation type="submission" date="2021-05" db="EMBL/GenBank/DDBJ databases">
        <title>The genome of the haptophyte Pavlova lutheri (Diacronema luteri, Pavlovales) - a model for lipid biosynthesis in eukaryotic algae.</title>
        <authorList>
            <person name="Hulatt C.J."/>
            <person name="Posewitz M.C."/>
        </authorList>
    </citation>
    <scope>NUCLEOTIDE SEQUENCE</scope>
    <source>
        <strain evidence="7">NIVA-4/92</strain>
    </source>
</reference>
<dbReference type="Proteomes" id="UP000751190">
    <property type="component" value="Unassembled WGS sequence"/>
</dbReference>
<gene>
    <name evidence="7" type="ORF">KFE25_001961</name>
</gene>
<dbReference type="AlphaFoldDB" id="A0A8J6CDT6"/>
<accession>A0A8J6CDT6</accession>
<feature type="region of interest" description="Disordered" evidence="5">
    <location>
        <begin position="876"/>
        <end position="898"/>
    </location>
</feature>
<dbReference type="InterPro" id="IPR051832">
    <property type="entry name" value="mTOR-Rac_regulators"/>
</dbReference>
<organism evidence="7 8">
    <name type="scientific">Diacronema lutheri</name>
    <name type="common">Unicellular marine alga</name>
    <name type="synonym">Monochrysis lutheri</name>
    <dbReference type="NCBI Taxonomy" id="2081491"/>
    <lineage>
        <taxon>Eukaryota</taxon>
        <taxon>Haptista</taxon>
        <taxon>Haptophyta</taxon>
        <taxon>Pavlovophyceae</taxon>
        <taxon>Pavlovales</taxon>
        <taxon>Pavlovaceae</taxon>
        <taxon>Diacronema</taxon>
    </lineage>
</organism>
<feature type="transmembrane region" description="Helical" evidence="6">
    <location>
        <begin position="50"/>
        <end position="70"/>
    </location>
</feature>
<evidence type="ECO:0000256" key="6">
    <source>
        <dbReference type="SAM" id="Phobius"/>
    </source>
</evidence>
<evidence type="ECO:0000256" key="5">
    <source>
        <dbReference type="SAM" id="MobiDB-lite"/>
    </source>
</evidence>
<keyword evidence="8" id="KW-1185">Reference proteome</keyword>
<dbReference type="PANTHER" id="PTHR22829:SF5">
    <property type="entry name" value="INTEGRAL MEMBRANE PROTEIN GPR155"/>
    <property type="match status" value="1"/>
</dbReference>
<feature type="compositionally biased region" description="Basic and acidic residues" evidence="5">
    <location>
        <begin position="882"/>
        <end position="892"/>
    </location>
</feature>
<feature type="transmembrane region" description="Helical" evidence="6">
    <location>
        <begin position="145"/>
        <end position="165"/>
    </location>
</feature>
<evidence type="ECO:0000256" key="1">
    <source>
        <dbReference type="ARBA" id="ARBA00004141"/>
    </source>
</evidence>
<keyword evidence="3 6" id="KW-1133">Transmembrane helix</keyword>
<feature type="transmembrane region" description="Helical" evidence="6">
    <location>
        <begin position="197"/>
        <end position="219"/>
    </location>
</feature>
<dbReference type="GO" id="GO:0055085">
    <property type="term" value="P:transmembrane transport"/>
    <property type="evidence" value="ECO:0007669"/>
    <property type="project" value="InterPro"/>
</dbReference>
<feature type="compositionally biased region" description="Low complexity" evidence="5">
    <location>
        <begin position="679"/>
        <end position="694"/>
    </location>
</feature>
<feature type="transmembrane region" description="Helical" evidence="6">
    <location>
        <begin position="305"/>
        <end position="324"/>
    </location>
</feature>
<evidence type="ECO:0000256" key="3">
    <source>
        <dbReference type="ARBA" id="ARBA00022989"/>
    </source>
</evidence>
<evidence type="ECO:0000256" key="4">
    <source>
        <dbReference type="ARBA" id="ARBA00023136"/>
    </source>
</evidence>
<proteinExistence type="predicted"/>
<feature type="transmembrane region" description="Helical" evidence="6">
    <location>
        <begin position="239"/>
        <end position="258"/>
    </location>
</feature>
<feature type="region of interest" description="Disordered" evidence="5">
    <location>
        <begin position="950"/>
        <end position="975"/>
    </location>
</feature>
<name>A0A8J6CDT6_DIALT</name>
<evidence type="ECO:0000313" key="8">
    <source>
        <dbReference type="Proteomes" id="UP000751190"/>
    </source>
</evidence>
<keyword evidence="4 6" id="KW-0472">Membrane</keyword>
<feature type="transmembrane region" description="Helical" evidence="6">
    <location>
        <begin position="524"/>
        <end position="544"/>
    </location>
</feature>
<feature type="transmembrane region" description="Helical" evidence="6">
    <location>
        <begin position="18"/>
        <end position="38"/>
    </location>
</feature>